<dbReference type="Gene3D" id="1.10.1740.10">
    <property type="match status" value="1"/>
</dbReference>
<organism evidence="2 3">
    <name type="scientific">Thalassoglobus neptunius</name>
    <dbReference type="NCBI Taxonomy" id="1938619"/>
    <lineage>
        <taxon>Bacteria</taxon>
        <taxon>Pseudomonadati</taxon>
        <taxon>Planctomycetota</taxon>
        <taxon>Planctomycetia</taxon>
        <taxon>Planctomycetales</taxon>
        <taxon>Planctomycetaceae</taxon>
        <taxon>Thalassoglobus</taxon>
    </lineage>
</organism>
<dbReference type="InterPro" id="IPR007627">
    <property type="entry name" value="RNA_pol_sigma70_r2"/>
</dbReference>
<evidence type="ECO:0000313" key="2">
    <source>
        <dbReference type="EMBL" id="TWT51758.1"/>
    </source>
</evidence>
<dbReference type="RefSeq" id="WP_197441265.1">
    <property type="nucleotide sequence ID" value="NZ_SIHI01000011.1"/>
</dbReference>
<name>A0A5C5WMB3_9PLAN</name>
<dbReference type="Proteomes" id="UP000317243">
    <property type="component" value="Unassembled WGS sequence"/>
</dbReference>
<proteinExistence type="predicted"/>
<dbReference type="SUPFAM" id="SSF88946">
    <property type="entry name" value="Sigma2 domain of RNA polymerase sigma factors"/>
    <property type="match status" value="1"/>
</dbReference>
<accession>A0A5C5WMB3</accession>
<feature type="domain" description="RNA polymerase sigma-70 region 2" evidence="1">
    <location>
        <begin position="25"/>
        <end position="84"/>
    </location>
</feature>
<gene>
    <name evidence="2" type="ORF">KOR42_34450</name>
</gene>
<reference evidence="2 3" key="1">
    <citation type="submission" date="2019-02" db="EMBL/GenBank/DDBJ databases">
        <title>Deep-cultivation of Planctomycetes and their phenomic and genomic characterization uncovers novel biology.</title>
        <authorList>
            <person name="Wiegand S."/>
            <person name="Jogler M."/>
            <person name="Boedeker C."/>
            <person name="Pinto D."/>
            <person name="Vollmers J."/>
            <person name="Rivas-Marin E."/>
            <person name="Kohn T."/>
            <person name="Peeters S.H."/>
            <person name="Heuer A."/>
            <person name="Rast P."/>
            <person name="Oberbeckmann S."/>
            <person name="Bunk B."/>
            <person name="Jeske O."/>
            <person name="Meyerdierks A."/>
            <person name="Storesund J.E."/>
            <person name="Kallscheuer N."/>
            <person name="Luecker S."/>
            <person name="Lage O.M."/>
            <person name="Pohl T."/>
            <person name="Merkel B.J."/>
            <person name="Hornburger P."/>
            <person name="Mueller R.-W."/>
            <person name="Bruemmer F."/>
            <person name="Labrenz M."/>
            <person name="Spormann A.M."/>
            <person name="Op Den Camp H."/>
            <person name="Overmann J."/>
            <person name="Amann R."/>
            <person name="Jetten M.S.M."/>
            <person name="Mascher T."/>
            <person name="Medema M.H."/>
            <person name="Devos D.P."/>
            <person name="Kaster A.-K."/>
            <person name="Ovreas L."/>
            <person name="Rohde M."/>
            <person name="Galperin M.Y."/>
            <person name="Jogler C."/>
        </authorList>
    </citation>
    <scope>NUCLEOTIDE SEQUENCE [LARGE SCALE GENOMIC DNA]</scope>
    <source>
        <strain evidence="2 3">KOR42</strain>
    </source>
</reference>
<dbReference type="EMBL" id="SIHI01000011">
    <property type="protein sequence ID" value="TWT51758.1"/>
    <property type="molecule type" value="Genomic_DNA"/>
</dbReference>
<dbReference type="GO" id="GO:0003700">
    <property type="term" value="F:DNA-binding transcription factor activity"/>
    <property type="evidence" value="ECO:0007669"/>
    <property type="project" value="InterPro"/>
</dbReference>
<evidence type="ECO:0000313" key="3">
    <source>
        <dbReference type="Proteomes" id="UP000317243"/>
    </source>
</evidence>
<dbReference type="GO" id="GO:0006352">
    <property type="term" value="P:DNA-templated transcription initiation"/>
    <property type="evidence" value="ECO:0007669"/>
    <property type="project" value="InterPro"/>
</dbReference>
<keyword evidence="3" id="KW-1185">Reference proteome</keyword>
<dbReference type="InterPro" id="IPR014284">
    <property type="entry name" value="RNA_pol_sigma-70_dom"/>
</dbReference>
<evidence type="ECO:0000259" key="1">
    <source>
        <dbReference type="Pfam" id="PF04542"/>
    </source>
</evidence>
<dbReference type="InterPro" id="IPR013325">
    <property type="entry name" value="RNA_pol_sigma_r2"/>
</dbReference>
<dbReference type="NCBIfam" id="TIGR02937">
    <property type="entry name" value="sigma70-ECF"/>
    <property type="match status" value="1"/>
</dbReference>
<sequence>MEWRLTDLGEELTEGFAGRFIQRKAQQISRSLRLNAHDRDDLEQSIRLELWRRSASFDPERGNWQAFVRRAVERLAATEYRKRRDAPTQLSLSLEINGEQALEALVGEEDLDRRVGRRADSQGRSQLSQDLQSLLNQLDLDSQVIAELLQRLSVSEVARQLRMPRSTLVDRIHKLRRPLQTLGPNK</sequence>
<comment type="caution">
    <text evidence="2">The sequence shown here is derived from an EMBL/GenBank/DDBJ whole genome shotgun (WGS) entry which is preliminary data.</text>
</comment>
<dbReference type="Pfam" id="PF04542">
    <property type="entry name" value="Sigma70_r2"/>
    <property type="match status" value="1"/>
</dbReference>
<dbReference type="AlphaFoldDB" id="A0A5C5WMB3"/>
<protein>
    <submittedName>
        <fullName evidence="2">RNA polymerase sigma factor</fullName>
    </submittedName>
</protein>